<dbReference type="Proteomes" id="UP000541535">
    <property type="component" value="Unassembled WGS sequence"/>
</dbReference>
<dbReference type="Pfam" id="PF08668">
    <property type="entry name" value="HDOD"/>
    <property type="match status" value="1"/>
</dbReference>
<feature type="region of interest" description="Disordered" evidence="1">
    <location>
        <begin position="36"/>
        <end position="62"/>
    </location>
</feature>
<dbReference type="EMBL" id="JACHXD010000015">
    <property type="protein sequence ID" value="MBB3121313.1"/>
    <property type="molecule type" value="Genomic_DNA"/>
</dbReference>
<evidence type="ECO:0000259" key="2">
    <source>
        <dbReference type="PROSITE" id="PS51833"/>
    </source>
</evidence>
<reference evidence="3 4" key="1">
    <citation type="submission" date="2020-08" db="EMBL/GenBank/DDBJ databases">
        <title>Genomic Encyclopedia of Type Strains, Phase III (KMG-III): the genomes of soil and plant-associated and newly described type strains.</title>
        <authorList>
            <person name="Whitman W."/>
        </authorList>
    </citation>
    <scope>NUCLEOTIDE SEQUENCE [LARGE SCALE GENOMIC DNA]</scope>
    <source>
        <strain evidence="3 4">CECT 8897</strain>
    </source>
</reference>
<protein>
    <submittedName>
        <fullName evidence="3">HD-like signal output (HDOD) protein</fullName>
    </submittedName>
</protein>
<proteinExistence type="predicted"/>
<organism evidence="3 4">
    <name type="scientific">Pseudoduganella violacea</name>
    <dbReference type="NCBI Taxonomy" id="1715466"/>
    <lineage>
        <taxon>Bacteria</taxon>
        <taxon>Pseudomonadati</taxon>
        <taxon>Pseudomonadota</taxon>
        <taxon>Betaproteobacteria</taxon>
        <taxon>Burkholderiales</taxon>
        <taxon>Oxalobacteraceae</taxon>
        <taxon>Telluria group</taxon>
        <taxon>Pseudoduganella</taxon>
    </lineage>
</organism>
<dbReference type="AlphaFoldDB" id="A0A7W5FWI5"/>
<evidence type="ECO:0000256" key="1">
    <source>
        <dbReference type="SAM" id="MobiDB-lite"/>
    </source>
</evidence>
<dbReference type="SUPFAM" id="SSF109604">
    <property type="entry name" value="HD-domain/PDEase-like"/>
    <property type="match status" value="1"/>
</dbReference>
<evidence type="ECO:0000313" key="3">
    <source>
        <dbReference type="EMBL" id="MBB3121313.1"/>
    </source>
</evidence>
<comment type="caution">
    <text evidence="3">The sequence shown here is derived from an EMBL/GenBank/DDBJ whole genome shotgun (WGS) entry which is preliminary data.</text>
</comment>
<dbReference type="InterPro" id="IPR052340">
    <property type="entry name" value="RNase_Y/CdgJ"/>
</dbReference>
<sequence>MYQWLRRLLSGSAAASEAAAPPAAAARAVHAPAPAVAHPPAAAPPGPPTPAPAAEIAPPPPSPIAAVLETGVPSFDQKDAINSAYCRWLFATYGKDELDTNQAEERVLATLLKMSRQHSAADMMRRMPGLIPQVLQSLRSEQFAGAEIARKISSDVVLVAAVIRLANHAIHHSGQGITSVEHAIMVIGQEGLRQLITTVAFRPIINLNSGYYTKLLAPRIWEQSERCAVAARMLAPPEDVEPFDAFLTGLVQNAGLLATLRVMDQIGGESRALGSALFCARLQGATRQIAAGVAQEWHFPPSVAEAILEQELMRRGSAISPLGRVLARADYLSKARIMAEQGQIAEDDPSLFDGLPPAAQRCYATLHTIPEADT</sequence>
<gene>
    <name evidence="3" type="ORF">FHS03_004391</name>
</gene>
<dbReference type="PROSITE" id="PS51833">
    <property type="entry name" value="HDOD"/>
    <property type="match status" value="1"/>
</dbReference>
<feature type="domain" description="HDOD" evidence="2">
    <location>
        <begin position="124"/>
        <end position="313"/>
    </location>
</feature>
<keyword evidence="4" id="KW-1185">Reference proteome</keyword>
<dbReference type="PANTHER" id="PTHR33525">
    <property type="match status" value="1"/>
</dbReference>
<name>A0A7W5FWI5_9BURK</name>
<dbReference type="InterPro" id="IPR013976">
    <property type="entry name" value="HDOD"/>
</dbReference>
<evidence type="ECO:0000313" key="4">
    <source>
        <dbReference type="Proteomes" id="UP000541535"/>
    </source>
</evidence>
<dbReference type="PANTHER" id="PTHR33525:SF6">
    <property type="entry name" value="HDOD DOMAIN-CONTAINING PROTEIN"/>
    <property type="match status" value="1"/>
</dbReference>
<feature type="compositionally biased region" description="Pro residues" evidence="1">
    <location>
        <begin position="41"/>
        <end position="62"/>
    </location>
</feature>
<dbReference type="RefSeq" id="WP_183443035.1">
    <property type="nucleotide sequence ID" value="NZ_JACHXD010000015.1"/>
</dbReference>
<accession>A0A7W5FWI5</accession>
<dbReference type="Gene3D" id="1.10.3210.10">
    <property type="entry name" value="Hypothetical protein af1432"/>
    <property type="match status" value="1"/>
</dbReference>